<dbReference type="PIRSF" id="PIRSF000137">
    <property type="entry name" value="Alcohol_oxidase"/>
    <property type="match status" value="1"/>
</dbReference>
<dbReference type="PROSITE" id="PS00624">
    <property type="entry name" value="GMC_OXRED_2"/>
    <property type="match status" value="1"/>
</dbReference>
<keyword evidence="2" id="KW-0325">Glycoprotein</keyword>
<proteinExistence type="inferred from homology"/>
<dbReference type="Proteomes" id="UP001309876">
    <property type="component" value="Unassembled WGS sequence"/>
</dbReference>
<dbReference type="AlphaFoldDB" id="A0AAN7T3S4"/>
<gene>
    <name evidence="7" type="ORF">LTR05_002224</name>
</gene>
<comment type="caution">
    <text evidence="7">The sequence shown here is derived from an EMBL/GenBank/DDBJ whole genome shotgun (WGS) entry which is preliminary data.</text>
</comment>
<feature type="binding site" evidence="4">
    <location>
        <position position="285"/>
    </location>
    <ligand>
        <name>FAD</name>
        <dbReference type="ChEBI" id="CHEBI:57692"/>
    </ligand>
</feature>
<dbReference type="Pfam" id="PF00732">
    <property type="entry name" value="GMC_oxred_N"/>
    <property type="match status" value="1"/>
</dbReference>
<name>A0AAN7T3S4_9EURO</name>
<evidence type="ECO:0000256" key="4">
    <source>
        <dbReference type="PIRSR" id="PIRSR000137-2"/>
    </source>
</evidence>
<accession>A0AAN7T3S4</accession>
<evidence type="ECO:0000256" key="1">
    <source>
        <dbReference type="ARBA" id="ARBA00010790"/>
    </source>
</evidence>
<organism evidence="7 8">
    <name type="scientific">Lithohypha guttulata</name>
    <dbReference type="NCBI Taxonomy" id="1690604"/>
    <lineage>
        <taxon>Eukaryota</taxon>
        <taxon>Fungi</taxon>
        <taxon>Dikarya</taxon>
        <taxon>Ascomycota</taxon>
        <taxon>Pezizomycotina</taxon>
        <taxon>Eurotiomycetes</taxon>
        <taxon>Chaetothyriomycetidae</taxon>
        <taxon>Chaetothyriales</taxon>
        <taxon>Trichomeriaceae</taxon>
        <taxon>Lithohypha</taxon>
    </lineage>
</organism>
<evidence type="ECO:0000313" key="8">
    <source>
        <dbReference type="Proteomes" id="UP001309876"/>
    </source>
</evidence>
<feature type="domain" description="Glucose-methanol-choline oxidoreductase N-terminal" evidence="6">
    <location>
        <begin position="326"/>
        <end position="340"/>
    </location>
</feature>
<sequence length="622" mass="66826">MRFSTSYLVLTTSCLADAAIISQFSSPGRLTGSSFGIPARNATYDYIIVGGGQAGSVMAARLTEHSNATVAVIEAGNFYELSNGNFSQIPYWSSQGVGTAPEDYNPQNDFALETVPQINGEVVHYAQGRNLGGSSGRNQMLYHRPTKGYYEAFADHVGDLSYTWDNMTTYLERSMTFTPPSVSDPARASSIPYDPSVFSSDPNYSHPLQVSYPDYTYQFSQNAPAAFGNIGLQAQPGLSSGVLHGYAYWTMTVDPNTGLRSSAEASFLNEAFERDTLTVYLNSLVQNVIFSANKTAVGVNVTSSPAGTPLSFYTLNARREVLLAAGAYHSPQILMLSGIGPQATLDRYNIPVISALEGVGQNMWDTTNIGGPVFRINDTFTTYSDFQSNQTIMNQVDAEFLATGNGPLTSIGSDIVAWDKLPANVTSTFSNATQAHINSLPSDWPEIEYGFGTTSRSFQSEEGASFGTINCLLIGTASRGNMTISSSSILDRPVISPNWLLDPRDQEVAVAAYRRARQAWEGVPAAVKVGDELYPGKNVTTYEDLLAATTGSIGAIHHASASCAMGRVGERDTVVDSRGRVMGVQGLRVVDSSSLVFTPPGHTMGVTYGHAEKLAQTVLDDM</sequence>
<evidence type="ECO:0000313" key="7">
    <source>
        <dbReference type="EMBL" id="KAK5088008.1"/>
    </source>
</evidence>
<dbReference type="Gene3D" id="3.50.50.60">
    <property type="entry name" value="FAD/NAD(P)-binding domain"/>
    <property type="match status" value="1"/>
</dbReference>
<dbReference type="SUPFAM" id="SSF51905">
    <property type="entry name" value="FAD/NAD(P)-binding domain"/>
    <property type="match status" value="1"/>
</dbReference>
<keyword evidence="4" id="KW-0285">Flavoprotein</keyword>
<feature type="signal peptide" evidence="5">
    <location>
        <begin position="1"/>
        <end position="18"/>
    </location>
</feature>
<dbReference type="PANTHER" id="PTHR11552:SF138">
    <property type="entry name" value="DEHYDROGENASE PKFF-RELATED"/>
    <property type="match status" value="1"/>
</dbReference>
<feature type="chain" id="PRO_5042896590" description="Glucose-methanol-choline oxidoreductase N-terminal domain-containing protein" evidence="5">
    <location>
        <begin position="19"/>
        <end position="622"/>
    </location>
</feature>
<evidence type="ECO:0000256" key="3">
    <source>
        <dbReference type="PIRSR" id="PIRSR000137-1"/>
    </source>
</evidence>
<feature type="active site" description="Proton donor" evidence="3">
    <location>
        <position position="558"/>
    </location>
</feature>
<dbReference type="InterPro" id="IPR012132">
    <property type="entry name" value="GMC_OxRdtase"/>
</dbReference>
<keyword evidence="8" id="KW-1185">Reference proteome</keyword>
<dbReference type="SUPFAM" id="SSF54373">
    <property type="entry name" value="FAD-linked reductases, C-terminal domain"/>
    <property type="match status" value="1"/>
</dbReference>
<evidence type="ECO:0000259" key="6">
    <source>
        <dbReference type="PROSITE" id="PS00624"/>
    </source>
</evidence>
<feature type="active site" description="Proton acceptor" evidence="3">
    <location>
        <position position="602"/>
    </location>
</feature>
<dbReference type="InterPro" id="IPR007867">
    <property type="entry name" value="GMC_OxRtase_C"/>
</dbReference>
<dbReference type="EMBL" id="JAVRRJ010000002">
    <property type="protein sequence ID" value="KAK5088008.1"/>
    <property type="molecule type" value="Genomic_DNA"/>
</dbReference>
<comment type="cofactor">
    <cofactor evidence="4">
        <name>FAD</name>
        <dbReference type="ChEBI" id="CHEBI:57692"/>
    </cofactor>
</comment>
<protein>
    <recommendedName>
        <fullName evidence="6">Glucose-methanol-choline oxidoreductase N-terminal domain-containing protein</fullName>
    </recommendedName>
</protein>
<dbReference type="GO" id="GO:0016614">
    <property type="term" value="F:oxidoreductase activity, acting on CH-OH group of donors"/>
    <property type="evidence" value="ECO:0007669"/>
    <property type="project" value="InterPro"/>
</dbReference>
<dbReference type="GO" id="GO:0044550">
    <property type="term" value="P:secondary metabolite biosynthetic process"/>
    <property type="evidence" value="ECO:0007669"/>
    <property type="project" value="TreeGrafter"/>
</dbReference>
<dbReference type="GO" id="GO:0050660">
    <property type="term" value="F:flavin adenine dinucleotide binding"/>
    <property type="evidence" value="ECO:0007669"/>
    <property type="project" value="InterPro"/>
</dbReference>
<comment type="similarity">
    <text evidence="1">Belongs to the GMC oxidoreductase family.</text>
</comment>
<dbReference type="InterPro" id="IPR000172">
    <property type="entry name" value="GMC_OxRdtase_N"/>
</dbReference>
<keyword evidence="5" id="KW-0732">Signal</keyword>
<dbReference type="InterPro" id="IPR036188">
    <property type="entry name" value="FAD/NAD-bd_sf"/>
</dbReference>
<reference evidence="7 8" key="1">
    <citation type="submission" date="2023-08" db="EMBL/GenBank/DDBJ databases">
        <title>Black Yeasts Isolated from many extreme environments.</title>
        <authorList>
            <person name="Coleine C."/>
            <person name="Stajich J.E."/>
            <person name="Selbmann L."/>
        </authorList>
    </citation>
    <scope>NUCLEOTIDE SEQUENCE [LARGE SCALE GENOMIC DNA]</scope>
    <source>
        <strain evidence="7 8">CCFEE 5910</strain>
    </source>
</reference>
<keyword evidence="4" id="KW-0274">FAD</keyword>
<dbReference type="PANTHER" id="PTHR11552">
    <property type="entry name" value="GLUCOSE-METHANOL-CHOLINE GMC OXIDOREDUCTASE"/>
    <property type="match status" value="1"/>
</dbReference>
<dbReference type="Pfam" id="PF05199">
    <property type="entry name" value="GMC_oxred_C"/>
    <property type="match status" value="1"/>
</dbReference>
<evidence type="ECO:0000256" key="2">
    <source>
        <dbReference type="ARBA" id="ARBA00023180"/>
    </source>
</evidence>
<dbReference type="Gene3D" id="3.30.560.10">
    <property type="entry name" value="Glucose Oxidase, domain 3"/>
    <property type="match status" value="1"/>
</dbReference>
<evidence type="ECO:0000256" key="5">
    <source>
        <dbReference type="SAM" id="SignalP"/>
    </source>
</evidence>